<dbReference type="InterPro" id="IPR009056">
    <property type="entry name" value="Cyt_c-like_dom"/>
</dbReference>
<evidence type="ECO:0000313" key="8">
    <source>
        <dbReference type="EMBL" id="PWK55705.1"/>
    </source>
</evidence>
<dbReference type="RefSeq" id="WP_109759786.1">
    <property type="nucleotide sequence ID" value="NZ_CP034588.1"/>
</dbReference>
<dbReference type="OrthoDB" id="9805828at2"/>
<dbReference type="Gene3D" id="1.10.760.10">
    <property type="entry name" value="Cytochrome c-like domain"/>
    <property type="match status" value="1"/>
</dbReference>
<keyword evidence="5 6" id="KW-0408">Iron</keyword>
<dbReference type="Proteomes" id="UP000245390">
    <property type="component" value="Unassembled WGS sequence"/>
</dbReference>
<dbReference type="KEGG" id="salo:EF888_16425"/>
<accession>A0A316G654</accession>
<evidence type="ECO:0000256" key="1">
    <source>
        <dbReference type="ARBA" id="ARBA00022448"/>
    </source>
</evidence>
<sequence>MFDTMTMTKIVGGFCGAFLIFLLGGFFAEFIYHEAESHDGEAHQAYTIAVEDGGTEGGEAEAEVPFEEVFAAADPAAGERLFRQCQACHSVEPGKNGTGPTLYGVVGRPVDAVEGYSYSGALEEVADVWSPENLNGFIANPKEYAPGTKMTYKGLPGVEDRANLIAWLDTVDN</sequence>
<dbReference type="AlphaFoldDB" id="A0A316G654"/>
<dbReference type="PANTHER" id="PTHR11961">
    <property type="entry name" value="CYTOCHROME C"/>
    <property type="match status" value="1"/>
</dbReference>
<evidence type="ECO:0000259" key="7">
    <source>
        <dbReference type="PROSITE" id="PS51007"/>
    </source>
</evidence>
<protein>
    <submittedName>
        <fullName evidence="8">Cytochrome c</fullName>
    </submittedName>
</protein>
<keyword evidence="9" id="KW-1185">Reference proteome</keyword>
<gene>
    <name evidence="8" type="ORF">C8D95_106101</name>
</gene>
<keyword evidence="3 6" id="KW-0479">Metal-binding</keyword>
<dbReference type="PROSITE" id="PS51007">
    <property type="entry name" value="CYTC"/>
    <property type="match status" value="1"/>
</dbReference>
<comment type="caution">
    <text evidence="8">The sequence shown here is derived from an EMBL/GenBank/DDBJ whole genome shotgun (WGS) entry which is preliminary data.</text>
</comment>
<dbReference type="SUPFAM" id="SSF46626">
    <property type="entry name" value="Cytochrome c"/>
    <property type="match status" value="1"/>
</dbReference>
<evidence type="ECO:0000256" key="2">
    <source>
        <dbReference type="ARBA" id="ARBA00022617"/>
    </source>
</evidence>
<dbReference type="GO" id="GO:0020037">
    <property type="term" value="F:heme binding"/>
    <property type="evidence" value="ECO:0007669"/>
    <property type="project" value="InterPro"/>
</dbReference>
<keyword evidence="4" id="KW-0249">Electron transport</keyword>
<evidence type="ECO:0000313" key="9">
    <source>
        <dbReference type="Proteomes" id="UP000245390"/>
    </source>
</evidence>
<evidence type="ECO:0000256" key="6">
    <source>
        <dbReference type="PROSITE-ProRule" id="PRU00433"/>
    </source>
</evidence>
<keyword evidence="1" id="KW-0813">Transport</keyword>
<dbReference type="InterPro" id="IPR002327">
    <property type="entry name" value="Cyt_c_1A/1B"/>
</dbReference>
<proteinExistence type="predicted"/>
<evidence type="ECO:0000256" key="5">
    <source>
        <dbReference type="ARBA" id="ARBA00023004"/>
    </source>
</evidence>
<dbReference type="GO" id="GO:0046872">
    <property type="term" value="F:metal ion binding"/>
    <property type="evidence" value="ECO:0007669"/>
    <property type="project" value="UniProtKB-KW"/>
</dbReference>
<evidence type="ECO:0000256" key="4">
    <source>
        <dbReference type="ARBA" id="ARBA00022982"/>
    </source>
</evidence>
<dbReference type="GO" id="GO:0009055">
    <property type="term" value="F:electron transfer activity"/>
    <property type="evidence" value="ECO:0007669"/>
    <property type="project" value="InterPro"/>
</dbReference>
<evidence type="ECO:0000256" key="3">
    <source>
        <dbReference type="ARBA" id="ARBA00022723"/>
    </source>
</evidence>
<feature type="domain" description="Cytochrome c" evidence="7">
    <location>
        <begin position="73"/>
        <end position="172"/>
    </location>
</feature>
<name>A0A316G654_9RHOB</name>
<organism evidence="8 9">
    <name type="scientific">Silicimonas algicola</name>
    <dbReference type="NCBI Taxonomy" id="1826607"/>
    <lineage>
        <taxon>Bacteria</taxon>
        <taxon>Pseudomonadati</taxon>
        <taxon>Pseudomonadota</taxon>
        <taxon>Alphaproteobacteria</taxon>
        <taxon>Rhodobacterales</taxon>
        <taxon>Paracoccaceae</taxon>
    </lineage>
</organism>
<reference evidence="8 9" key="1">
    <citation type="submission" date="2018-05" db="EMBL/GenBank/DDBJ databases">
        <title>Genomic Encyclopedia of Type Strains, Phase IV (KMG-IV): sequencing the most valuable type-strain genomes for metagenomic binning, comparative biology and taxonomic classification.</title>
        <authorList>
            <person name="Goeker M."/>
        </authorList>
    </citation>
    <scope>NUCLEOTIDE SEQUENCE [LARGE SCALE GENOMIC DNA]</scope>
    <source>
        <strain evidence="8 9">DSM 103371</strain>
    </source>
</reference>
<dbReference type="PRINTS" id="PR00604">
    <property type="entry name" value="CYTCHRMECIAB"/>
</dbReference>
<dbReference type="EMBL" id="QGGV01000006">
    <property type="protein sequence ID" value="PWK55705.1"/>
    <property type="molecule type" value="Genomic_DNA"/>
</dbReference>
<dbReference type="Pfam" id="PF00034">
    <property type="entry name" value="Cytochrom_C"/>
    <property type="match status" value="1"/>
</dbReference>
<keyword evidence="2 6" id="KW-0349">Heme</keyword>
<dbReference type="InterPro" id="IPR036909">
    <property type="entry name" value="Cyt_c-like_dom_sf"/>
</dbReference>